<dbReference type="eggNOG" id="ENOG502ZC7S">
    <property type="taxonomic scope" value="Bacteria"/>
</dbReference>
<protein>
    <submittedName>
        <fullName evidence="2">FG-GAP repeat</fullName>
    </submittedName>
</protein>
<dbReference type="Proteomes" id="UP000051298">
    <property type="component" value="Unassembled WGS sequence"/>
</dbReference>
<dbReference type="InterPro" id="IPR013517">
    <property type="entry name" value="FG-GAP"/>
</dbReference>
<organism evidence="2 3">
    <name type="scientific">Thalassobacter stenotrophicus</name>
    <dbReference type="NCBI Taxonomy" id="266809"/>
    <lineage>
        <taxon>Bacteria</taxon>
        <taxon>Pseudomonadati</taxon>
        <taxon>Pseudomonadota</taxon>
        <taxon>Alphaproteobacteria</taxon>
        <taxon>Rhodobacterales</taxon>
        <taxon>Roseobacteraceae</taxon>
        <taxon>Thalassobacter</taxon>
    </lineage>
</organism>
<evidence type="ECO:0000313" key="3">
    <source>
        <dbReference type="Proteomes" id="UP000051298"/>
    </source>
</evidence>
<evidence type="ECO:0000256" key="1">
    <source>
        <dbReference type="ARBA" id="ARBA00022729"/>
    </source>
</evidence>
<dbReference type="STRING" id="266809.PM03_02695"/>
<dbReference type="AlphaFoldDB" id="A0A0P1F3K6"/>
<gene>
    <name evidence="2" type="ORF">THS5294_03466</name>
</gene>
<evidence type="ECO:0000313" key="2">
    <source>
        <dbReference type="EMBL" id="CUH62152.1"/>
    </source>
</evidence>
<name>A0A0P1F3K6_9RHOB</name>
<dbReference type="InterPro" id="IPR028994">
    <property type="entry name" value="Integrin_alpha_N"/>
</dbReference>
<dbReference type="SUPFAM" id="SSF69318">
    <property type="entry name" value="Integrin alpha N-terminal domain"/>
    <property type="match status" value="1"/>
</dbReference>
<dbReference type="Pfam" id="PF13517">
    <property type="entry name" value="FG-GAP_3"/>
    <property type="match status" value="1"/>
</dbReference>
<sequence>MVAAPRPHARLWRGLVRGVLLAASLWPGLANALEITAARYSGATQIYGHLVLGKPHNWSTLDVTLSDGRVTSVILSERVFEDIAPRLADMDGDGNPEILTVEATPGQGARAAFYGLGPDGQLGLRAATPYIGTDNRWLAPVGVADFDGDGAVEFAYVDRPHLAKTLRVWRWNSAPDGDVRLQELAMVGGLTNHRIGEDWITGGVRDCGDGPEMVLARGNWAGMVAVRFIGGFRLRELGADTSRIAFDRALRCD</sequence>
<dbReference type="EMBL" id="CYRX01000033">
    <property type="protein sequence ID" value="CUH62152.1"/>
    <property type="molecule type" value="Genomic_DNA"/>
</dbReference>
<proteinExistence type="predicted"/>
<reference evidence="2 3" key="1">
    <citation type="submission" date="2015-09" db="EMBL/GenBank/DDBJ databases">
        <authorList>
            <consortium name="Swine Surveillance"/>
        </authorList>
    </citation>
    <scope>NUCLEOTIDE SEQUENCE [LARGE SCALE GENOMIC DNA]</scope>
    <source>
        <strain evidence="2 3">CECT 5294</strain>
    </source>
</reference>
<dbReference type="RefSeq" id="WP_233486506.1">
    <property type="nucleotide sequence ID" value="NZ_CYRX01000033.1"/>
</dbReference>
<keyword evidence="1" id="KW-0732">Signal</keyword>
<accession>A0A0P1F3K6</accession>